<evidence type="ECO:0000256" key="5">
    <source>
        <dbReference type="SAM" id="MobiDB-lite"/>
    </source>
</evidence>
<dbReference type="InterPro" id="IPR007527">
    <property type="entry name" value="Znf_SWIM"/>
</dbReference>
<dbReference type="InterPro" id="IPR006564">
    <property type="entry name" value="Znf_PMZ"/>
</dbReference>
<feature type="compositionally biased region" description="Basic and acidic residues" evidence="5">
    <location>
        <begin position="619"/>
        <end position="643"/>
    </location>
</feature>
<organism evidence="8 9">
    <name type="scientific">Handroanthus impetiginosus</name>
    <dbReference type="NCBI Taxonomy" id="429701"/>
    <lineage>
        <taxon>Eukaryota</taxon>
        <taxon>Viridiplantae</taxon>
        <taxon>Streptophyta</taxon>
        <taxon>Embryophyta</taxon>
        <taxon>Tracheophyta</taxon>
        <taxon>Spermatophyta</taxon>
        <taxon>Magnoliopsida</taxon>
        <taxon>eudicotyledons</taxon>
        <taxon>Gunneridae</taxon>
        <taxon>Pentapetalae</taxon>
        <taxon>asterids</taxon>
        <taxon>lamiids</taxon>
        <taxon>Lamiales</taxon>
        <taxon>Bignoniaceae</taxon>
        <taxon>Crescentiina</taxon>
        <taxon>Tabebuia alliance</taxon>
        <taxon>Handroanthus</taxon>
    </lineage>
</organism>
<comment type="caution">
    <text evidence="8">The sequence shown here is derived from an EMBL/GenBank/DDBJ whole genome shotgun (WGS) entry which is preliminary data.</text>
</comment>
<dbReference type="OrthoDB" id="1749428at2759"/>
<evidence type="ECO:0000256" key="2">
    <source>
        <dbReference type="ARBA" id="ARBA00022771"/>
    </source>
</evidence>
<dbReference type="Pfam" id="PF03101">
    <property type="entry name" value="FAR1"/>
    <property type="match status" value="1"/>
</dbReference>
<keyword evidence="1" id="KW-0479">Metal-binding</keyword>
<keyword evidence="3" id="KW-0862">Zinc</keyword>
<evidence type="ECO:0000256" key="4">
    <source>
        <dbReference type="PROSITE-ProRule" id="PRU00047"/>
    </source>
</evidence>
<dbReference type="Pfam" id="PF10551">
    <property type="entry name" value="MULE"/>
    <property type="match status" value="1"/>
</dbReference>
<dbReference type="PANTHER" id="PTHR47718">
    <property type="entry name" value="OS01G0519700 PROTEIN"/>
    <property type="match status" value="1"/>
</dbReference>
<dbReference type="STRING" id="429701.A0A2G9HBW5"/>
<reference evidence="9" key="1">
    <citation type="journal article" date="2018" name="Gigascience">
        <title>Genome assembly of the Pink Ipe (Handroanthus impetiginosus, Bignoniaceae), a highly valued, ecologically keystone Neotropical timber forest tree.</title>
        <authorList>
            <person name="Silva-Junior O.B."/>
            <person name="Grattapaglia D."/>
            <person name="Novaes E."/>
            <person name="Collevatti R.G."/>
        </authorList>
    </citation>
    <scope>NUCLEOTIDE SEQUENCE [LARGE SCALE GENOMIC DNA]</scope>
    <source>
        <strain evidence="9">cv. UFG-1</strain>
    </source>
</reference>
<dbReference type="SMART" id="SM00575">
    <property type="entry name" value="ZnF_PMZ"/>
    <property type="match status" value="1"/>
</dbReference>
<dbReference type="InterPro" id="IPR004330">
    <property type="entry name" value="FAR1_DNA_bnd_dom"/>
</dbReference>
<gene>
    <name evidence="8" type="ORF">CDL12_12352</name>
</gene>
<protein>
    <submittedName>
        <fullName evidence="8">Uncharacterized protein</fullName>
    </submittedName>
</protein>
<dbReference type="GO" id="GO:0008270">
    <property type="term" value="F:zinc ion binding"/>
    <property type="evidence" value="ECO:0007669"/>
    <property type="project" value="UniProtKB-KW"/>
</dbReference>
<accession>A0A2G9HBW5</accession>
<feature type="domain" description="CCHC-type" evidence="6">
    <location>
        <begin position="657"/>
        <end position="672"/>
    </location>
</feature>
<evidence type="ECO:0000256" key="1">
    <source>
        <dbReference type="ARBA" id="ARBA00022723"/>
    </source>
</evidence>
<evidence type="ECO:0000259" key="7">
    <source>
        <dbReference type="PROSITE" id="PS50966"/>
    </source>
</evidence>
<dbReference type="PROSITE" id="PS50158">
    <property type="entry name" value="ZF_CCHC"/>
    <property type="match status" value="1"/>
</dbReference>
<dbReference type="GO" id="GO:0003676">
    <property type="term" value="F:nucleic acid binding"/>
    <property type="evidence" value="ECO:0007669"/>
    <property type="project" value="InterPro"/>
</dbReference>
<sequence length="703" mass="81029">MEDDKQGEQSNGHNSSVGDENDLSLDFAALLSNSSQLDPKLVGNLVFRTPEEADWFYWNYGRQNGFDIRRCHKKIKGSLVKNAEWVCSRAGFKKPPKYVSQRKRRSRKETRCGCEARFRVAHDRYDGLYKVTDFVPFHNHPLETIETAHRLRCNRHLRPSEKNLLSGMTSAGISPSKAMDYLEYIEGGPGKVAFRRKDVYNYLNKQRMQMIKDGDVNTALSLLDGMKLHDKGMIFEYTVDEEQTLTRLFWTDGLSRAEFDLFGDVLMFDSTYKTNTYCFPLVIMCGVNNHFSTCVFGAALLYNETIESYQWLLQKFRDAMGGKMPISVLTDQDAAMHAAIEIEFPFARHRICSWHLERNAMQNTHMSVFACDMGLLLKKNYSIEEFDSSWLSITERHGLTEFLKQYHICIQKIRATFFQNQEDCENSTPSLLNDSLRTFEKHAVSVYTKKVFELVSKEIRKEQDMVLEEATNDDSYMFTFKFGSYPKVGDKRFSVKIDWAGQNFQCDCEKLESVGIPCRHLISAFKVLRLEEIPKKCIEERWTIAIGKKLVDKFSTSFPFEDEQRRRFAILNRECASLCLQSSQSDPATFKSVKCIRDLAQELENENLMNAIDRDGAHENQKLPIVKDPKRIRSSKNVHDPKKIRSRGVPKAKQQNCGKCGEPGHKANTCTRNSRKLDGRHVCSVNFEESNEASNMTNPNCSY</sequence>
<dbReference type="AlphaFoldDB" id="A0A2G9HBW5"/>
<evidence type="ECO:0000259" key="6">
    <source>
        <dbReference type="PROSITE" id="PS50158"/>
    </source>
</evidence>
<proteinExistence type="predicted"/>
<feature type="region of interest" description="Disordered" evidence="5">
    <location>
        <begin position="1"/>
        <end position="20"/>
    </location>
</feature>
<evidence type="ECO:0000256" key="3">
    <source>
        <dbReference type="ARBA" id="ARBA00022833"/>
    </source>
</evidence>
<dbReference type="PROSITE" id="PS50966">
    <property type="entry name" value="ZF_SWIM"/>
    <property type="match status" value="1"/>
</dbReference>
<dbReference type="Proteomes" id="UP000231279">
    <property type="component" value="Unassembled WGS sequence"/>
</dbReference>
<feature type="compositionally biased region" description="Polar residues" evidence="5">
    <location>
        <begin position="8"/>
        <end position="18"/>
    </location>
</feature>
<dbReference type="EMBL" id="NKXS01002168">
    <property type="protein sequence ID" value="PIN15012.1"/>
    <property type="molecule type" value="Genomic_DNA"/>
</dbReference>
<evidence type="ECO:0000313" key="9">
    <source>
        <dbReference type="Proteomes" id="UP000231279"/>
    </source>
</evidence>
<evidence type="ECO:0000313" key="8">
    <source>
        <dbReference type="EMBL" id="PIN15012.1"/>
    </source>
</evidence>
<dbReference type="InterPro" id="IPR018289">
    <property type="entry name" value="MULE_transposase_dom"/>
</dbReference>
<name>A0A2G9HBW5_9LAMI</name>
<dbReference type="InterPro" id="IPR001878">
    <property type="entry name" value="Znf_CCHC"/>
</dbReference>
<feature type="domain" description="SWIM-type" evidence="7">
    <location>
        <begin position="493"/>
        <end position="529"/>
    </location>
</feature>
<keyword evidence="2 4" id="KW-0863">Zinc-finger</keyword>
<keyword evidence="9" id="KW-1185">Reference proteome</keyword>
<feature type="region of interest" description="Disordered" evidence="5">
    <location>
        <begin position="619"/>
        <end position="660"/>
    </location>
</feature>